<dbReference type="Gene3D" id="3.40.1350.10">
    <property type="match status" value="1"/>
</dbReference>
<proteinExistence type="predicted"/>
<sequence>MARKRRTSPLEDLVSISSKLPIWASLLIALAAYLVLHHYVSQPATVETQPGSALPTNMTALLLHPFLIAGQYLIPLAFLIGAAVKAAKAFSGRRLRERYIAAPEAEIPTQSPSQSRAKPTAEMSWGQFELLVGEAFRQSGYRVIDGGDYGPDGGVDVHLSKNGQRYLVQCKHWKTQRVGVAVIRELFGVMVDQGAKGAFIVTSGDFTEEANQFANGKPIGLINGAKLDKMLRKAEHSMPEDALRATESAPETFSCPKCSSPMVKRVARKGANVGREFWGCSRYPKCRAIVNVGAPK</sequence>
<dbReference type="Pfam" id="PF01396">
    <property type="entry name" value="Zn_ribbon_Top1"/>
    <property type="match status" value="1"/>
</dbReference>
<protein>
    <submittedName>
        <fullName evidence="4">Restriction system protein</fullName>
    </submittedName>
</protein>
<feature type="transmembrane region" description="Helical" evidence="1">
    <location>
        <begin position="60"/>
        <end position="84"/>
    </location>
</feature>
<reference evidence="4 5" key="1">
    <citation type="submission" date="2019-03" db="EMBL/GenBank/DDBJ databases">
        <title>Genomic Encyclopedia of Archaeal and Bacterial Type Strains, Phase II (KMG-II): from individual species to whole genera.</title>
        <authorList>
            <person name="Goeker M."/>
        </authorList>
    </citation>
    <scope>NUCLEOTIDE SEQUENCE [LARGE SCALE GENOMIC DNA]</scope>
    <source>
        <strain evidence="4 5">DSM 27697</strain>
    </source>
</reference>
<dbReference type="GO" id="GO:0003916">
    <property type="term" value="F:DNA topoisomerase activity"/>
    <property type="evidence" value="ECO:0007669"/>
    <property type="project" value="InterPro"/>
</dbReference>
<evidence type="ECO:0000259" key="2">
    <source>
        <dbReference type="Pfam" id="PF01396"/>
    </source>
</evidence>
<feature type="transmembrane region" description="Helical" evidence="1">
    <location>
        <begin position="20"/>
        <end position="40"/>
    </location>
</feature>
<dbReference type="SUPFAM" id="SSF52980">
    <property type="entry name" value="Restriction endonuclease-like"/>
    <property type="match status" value="1"/>
</dbReference>
<dbReference type="Proteomes" id="UP000294546">
    <property type="component" value="Unassembled WGS sequence"/>
</dbReference>
<dbReference type="InterPro" id="IPR011856">
    <property type="entry name" value="tRNA_endonuc-like_dom_sf"/>
</dbReference>
<dbReference type="OrthoDB" id="5782056at2"/>
<keyword evidence="1" id="KW-0472">Membrane</keyword>
<dbReference type="RefSeq" id="WP_132294105.1">
    <property type="nucleotide sequence ID" value="NZ_SMFU01000009.1"/>
</dbReference>
<organism evidence="4 5">
    <name type="scientific">Marinobacterium mangrovicola</name>
    <dbReference type="NCBI Taxonomy" id="1476959"/>
    <lineage>
        <taxon>Bacteria</taxon>
        <taxon>Pseudomonadati</taxon>
        <taxon>Pseudomonadota</taxon>
        <taxon>Gammaproteobacteria</taxon>
        <taxon>Oceanospirillales</taxon>
        <taxon>Oceanospirillaceae</taxon>
        <taxon>Marinobacterium</taxon>
    </lineage>
</organism>
<dbReference type="InterPro" id="IPR013498">
    <property type="entry name" value="Topo_IA_Znf"/>
</dbReference>
<comment type="caution">
    <text evidence="4">The sequence shown here is derived from an EMBL/GenBank/DDBJ whole genome shotgun (WGS) entry which is preliminary data.</text>
</comment>
<evidence type="ECO:0000259" key="3">
    <source>
        <dbReference type="Pfam" id="PF04471"/>
    </source>
</evidence>
<dbReference type="PANTHER" id="PTHR30015:SF7">
    <property type="entry name" value="TYPE IV METHYL-DIRECTED RESTRICTION ENZYME ECOKMRR"/>
    <property type="match status" value="1"/>
</dbReference>
<dbReference type="SUPFAM" id="SSF57783">
    <property type="entry name" value="Zinc beta-ribbon"/>
    <property type="match status" value="1"/>
</dbReference>
<dbReference type="PANTHER" id="PTHR30015">
    <property type="entry name" value="MRR RESTRICTION SYSTEM PROTEIN"/>
    <property type="match status" value="1"/>
</dbReference>
<accession>A0A4R1GCW6</accession>
<keyword evidence="1" id="KW-1133">Transmembrane helix</keyword>
<dbReference type="InterPro" id="IPR011335">
    <property type="entry name" value="Restrct_endonuc-II-like"/>
</dbReference>
<gene>
    <name evidence="4" type="ORF">CLV83_3076</name>
</gene>
<dbReference type="GO" id="GO:0003677">
    <property type="term" value="F:DNA binding"/>
    <property type="evidence" value="ECO:0007669"/>
    <property type="project" value="InterPro"/>
</dbReference>
<dbReference type="EMBL" id="SMFU01000009">
    <property type="protein sequence ID" value="TCK06127.1"/>
    <property type="molecule type" value="Genomic_DNA"/>
</dbReference>
<dbReference type="GO" id="GO:0009307">
    <property type="term" value="P:DNA restriction-modification system"/>
    <property type="evidence" value="ECO:0007669"/>
    <property type="project" value="InterPro"/>
</dbReference>
<evidence type="ECO:0000313" key="5">
    <source>
        <dbReference type="Proteomes" id="UP000294546"/>
    </source>
</evidence>
<dbReference type="GO" id="GO:0005694">
    <property type="term" value="C:chromosome"/>
    <property type="evidence" value="ECO:0007669"/>
    <property type="project" value="InterPro"/>
</dbReference>
<feature type="domain" description="DNA topoisomerase type IA zn finger" evidence="2">
    <location>
        <begin position="254"/>
        <end position="291"/>
    </location>
</feature>
<evidence type="ECO:0000313" key="4">
    <source>
        <dbReference type="EMBL" id="TCK06127.1"/>
    </source>
</evidence>
<dbReference type="GO" id="GO:0015666">
    <property type="term" value="F:restriction endodeoxyribonuclease activity"/>
    <property type="evidence" value="ECO:0007669"/>
    <property type="project" value="TreeGrafter"/>
</dbReference>
<evidence type="ECO:0000256" key="1">
    <source>
        <dbReference type="SAM" id="Phobius"/>
    </source>
</evidence>
<keyword evidence="5" id="KW-1185">Reference proteome</keyword>
<dbReference type="GO" id="GO:0006265">
    <property type="term" value="P:DNA topological change"/>
    <property type="evidence" value="ECO:0007669"/>
    <property type="project" value="InterPro"/>
</dbReference>
<dbReference type="Pfam" id="PF04471">
    <property type="entry name" value="Mrr_cat"/>
    <property type="match status" value="1"/>
</dbReference>
<dbReference type="InterPro" id="IPR007560">
    <property type="entry name" value="Restrct_endonuc_IV_Mrr"/>
</dbReference>
<keyword evidence="1" id="KW-0812">Transmembrane</keyword>
<name>A0A4R1GCW6_9GAMM</name>
<dbReference type="AlphaFoldDB" id="A0A4R1GCW6"/>
<dbReference type="InterPro" id="IPR052906">
    <property type="entry name" value="Type_IV_Methyl-Rstrct_Enzyme"/>
</dbReference>
<dbReference type="Gene3D" id="3.30.65.10">
    <property type="entry name" value="Bacterial Topoisomerase I, domain 1"/>
    <property type="match status" value="1"/>
</dbReference>
<feature type="domain" description="Restriction endonuclease type IV Mrr" evidence="3">
    <location>
        <begin position="121"/>
        <end position="231"/>
    </location>
</feature>